<dbReference type="RefSeq" id="WP_158360246.1">
    <property type="nucleotide sequence ID" value="NZ_JAOQJF010000053.1"/>
</dbReference>
<protein>
    <submittedName>
        <fullName evidence="1">Uncharacterized protein</fullName>
    </submittedName>
</protein>
<organism evidence="1 2">
    <name type="scientific">Alitiscatomonas aceti</name>
    <dbReference type="NCBI Taxonomy" id="2981724"/>
    <lineage>
        <taxon>Bacteria</taxon>
        <taxon>Bacillati</taxon>
        <taxon>Bacillota</taxon>
        <taxon>Clostridia</taxon>
        <taxon>Lachnospirales</taxon>
        <taxon>Lachnospiraceae</taxon>
        <taxon>Alitiscatomonas</taxon>
    </lineage>
</organism>
<comment type="caution">
    <text evidence="1">The sequence shown here is derived from an EMBL/GenBank/DDBJ whole genome shotgun (WGS) entry which is preliminary data.</text>
</comment>
<name>A0ABT2V466_9FIRM</name>
<accession>A0ABT2V466</accession>
<proteinExistence type="predicted"/>
<dbReference type="EMBL" id="JAOQJF010000053">
    <property type="protein sequence ID" value="MCU6801366.1"/>
    <property type="molecule type" value="Genomic_DNA"/>
</dbReference>
<keyword evidence="2" id="KW-1185">Reference proteome</keyword>
<evidence type="ECO:0000313" key="1">
    <source>
        <dbReference type="EMBL" id="MCU6801366.1"/>
    </source>
</evidence>
<sequence length="127" mass="14517">MIDLTNFKAFDFNEGLPYVSITNNGLTFNKSVIMKMSYPAYVRLLINESDKQMAIQVCDEKDERSVQFFREKANGVLSVRLNSKDLISTIERICEWDLKKASYRVNGILVPEASLMLFNFSDAVTMA</sequence>
<evidence type="ECO:0000313" key="2">
    <source>
        <dbReference type="Proteomes" id="UP001652395"/>
    </source>
</evidence>
<dbReference type="Proteomes" id="UP001652395">
    <property type="component" value="Unassembled WGS sequence"/>
</dbReference>
<gene>
    <name evidence="1" type="ORF">OCV69_15790</name>
</gene>
<reference evidence="1 2" key="1">
    <citation type="journal article" date="2021" name="ISME Commun">
        <title>Automated analysis of genomic sequences facilitates high-throughput and comprehensive description of bacteria.</title>
        <authorList>
            <person name="Hitch T.C.A."/>
        </authorList>
    </citation>
    <scope>NUCLEOTIDE SEQUENCE [LARGE SCALE GENOMIC DNA]</scope>
    <source>
        <strain evidence="2">f_CCE</strain>
    </source>
</reference>